<evidence type="ECO:0000313" key="1">
    <source>
        <dbReference type="EMBL" id="CAD8048992.1"/>
    </source>
</evidence>
<keyword evidence="2" id="KW-1185">Reference proteome</keyword>
<dbReference type="AlphaFoldDB" id="A0A8S1K900"/>
<protein>
    <submittedName>
        <fullName evidence="1">Uncharacterized protein</fullName>
    </submittedName>
</protein>
<sequence length="96" mass="11413">MINDLDVNLCPIQPFELYTNHQLYSEQQLECDNRSRKIRVSSQYLFLKKKIRHNKSRPSILRIEEGVRNVKLYNVVTSQTNLDNMNQQSQSLVKFN</sequence>
<dbReference type="EMBL" id="CAJJDN010000003">
    <property type="protein sequence ID" value="CAD8048992.1"/>
    <property type="molecule type" value="Genomic_DNA"/>
</dbReference>
<proteinExistence type="predicted"/>
<reference evidence="1" key="1">
    <citation type="submission" date="2021-01" db="EMBL/GenBank/DDBJ databases">
        <authorList>
            <consortium name="Genoscope - CEA"/>
            <person name="William W."/>
        </authorList>
    </citation>
    <scope>NUCLEOTIDE SEQUENCE</scope>
</reference>
<gene>
    <name evidence="1" type="ORF">PSON_ATCC_30995.1.T0030514</name>
</gene>
<dbReference type="Proteomes" id="UP000692954">
    <property type="component" value="Unassembled WGS sequence"/>
</dbReference>
<comment type="caution">
    <text evidence="1">The sequence shown here is derived from an EMBL/GenBank/DDBJ whole genome shotgun (WGS) entry which is preliminary data.</text>
</comment>
<evidence type="ECO:0000313" key="2">
    <source>
        <dbReference type="Proteomes" id="UP000692954"/>
    </source>
</evidence>
<organism evidence="1 2">
    <name type="scientific">Paramecium sonneborni</name>
    <dbReference type="NCBI Taxonomy" id="65129"/>
    <lineage>
        <taxon>Eukaryota</taxon>
        <taxon>Sar</taxon>
        <taxon>Alveolata</taxon>
        <taxon>Ciliophora</taxon>
        <taxon>Intramacronucleata</taxon>
        <taxon>Oligohymenophorea</taxon>
        <taxon>Peniculida</taxon>
        <taxon>Parameciidae</taxon>
        <taxon>Paramecium</taxon>
    </lineage>
</organism>
<accession>A0A8S1K900</accession>
<name>A0A8S1K900_9CILI</name>